<gene>
    <name evidence="2" type="ORF">MERR_LOCUS946</name>
</gene>
<protein>
    <submittedName>
        <fullName evidence="2">Uncharacterized protein</fullName>
    </submittedName>
</protein>
<organism evidence="2 3">
    <name type="scientific">Microthlaspi erraticum</name>
    <dbReference type="NCBI Taxonomy" id="1685480"/>
    <lineage>
        <taxon>Eukaryota</taxon>
        <taxon>Viridiplantae</taxon>
        <taxon>Streptophyta</taxon>
        <taxon>Embryophyta</taxon>
        <taxon>Tracheophyta</taxon>
        <taxon>Spermatophyta</taxon>
        <taxon>Magnoliopsida</taxon>
        <taxon>eudicotyledons</taxon>
        <taxon>Gunneridae</taxon>
        <taxon>Pentapetalae</taxon>
        <taxon>rosids</taxon>
        <taxon>malvids</taxon>
        <taxon>Brassicales</taxon>
        <taxon>Brassicaceae</taxon>
        <taxon>Coluteocarpeae</taxon>
        <taxon>Microthlaspi</taxon>
    </lineage>
</organism>
<comment type="caution">
    <text evidence="2">The sequence shown here is derived from an EMBL/GenBank/DDBJ whole genome shotgun (WGS) entry which is preliminary data.</text>
</comment>
<evidence type="ECO:0000313" key="3">
    <source>
        <dbReference type="Proteomes" id="UP000467841"/>
    </source>
</evidence>
<dbReference type="EMBL" id="CACVBM020000066">
    <property type="protein sequence ID" value="CAA7013712.1"/>
    <property type="molecule type" value="Genomic_DNA"/>
</dbReference>
<feature type="transmembrane region" description="Helical" evidence="1">
    <location>
        <begin position="31"/>
        <end position="48"/>
    </location>
</feature>
<keyword evidence="1" id="KW-0812">Transmembrane</keyword>
<keyword evidence="1" id="KW-1133">Transmembrane helix</keyword>
<name>A0A6D2HEU1_9BRAS</name>
<evidence type="ECO:0000256" key="1">
    <source>
        <dbReference type="SAM" id="Phobius"/>
    </source>
</evidence>
<keyword evidence="3" id="KW-1185">Reference proteome</keyword>
<evidence type="ECO:0000313" key="2">
    <source>
        <dbReference type="EMBL" id="CAA7013712.1"/>
    </source>
</evidence>
<proteinExistence type="predicted"/>
<reference evidence="2" key="1">
    <citation type="submission" date="2020-01" db="EMBL/GenBank/DDBJ databases">
        <authorList>
            <person name="Mishra B."/>
        </authorList>
    </citation>
    <scope>NUCLEOTIDE SEQUENCE [LARGE SCALE GENOMIC DNA]</scope>
</reference>
<dbReference type="AlphaFoldDB" id="A0A6D2HEU1"/>
<accession>A0A6D2HEU1</accession>
<sequence>MKLGLEIKSGLERALSGELKKATKLEEAETLPSYFVFVFVVIFVPALISEDELLNFKNCCKIASISCVSVRFLLQKLQYLRIGGSILSFWQVLRFWSSWTWSCLIFLAPIVTDLIFVMIS</sequence>
<keyword evidence="1" id="KW-0472">Membrane</keyword>
<feature type="transmembrane region" description="Helical" evidence="1">
    <location>
        <begin position="99"/>
        <end position="119"/>
    </location>
</feature>
<dbReference type="Proteomes" id="UP000467841">
    <property type="component" value="Unassembled WGS sequence"/>
</dbReference>